<organism evidence="1 2">
    <name type="scientific">Stephania japonica</name>
    <dbReference type="NCBI Taxonomy" id="461633"/>
    <lineage>
        <taxon>Eukaryota</taxon>
        <taxon>Viridiplantae</taxon>
        <taxon>Streptophyta</taxon>
        <taxon>Embryophyta</taxon>
        <taxon>Tracheophyta</taxon>
        <taxon>Spermatophyta</taxon>
        <taxon>Magnoliopsida</taxon>
        <taxon>Ranunculales</taxon>
        <taxon>Menispermaceae</taxon>
        <taxon>Menispermoideae</taxon>
        <taxon>Cissampelideae</taxon>
        <taxon>Stephania</taxon>
    </lineage>
</organism>
<evidence type="ECO:0000313" key="1">
    <source>
        <dbReference type="EMBL" id="KAK9103325.1"/>
    </source>
</evidence>
<sequence length="74" mass="8352">MLPINVPPVAPDHTPALQIPHFQNPICAPTHQFLFPQKPHIGHCPLMPTQHQYWAFKISNIIHVGPLIRTAQAH</sequence>
<name>A0AAP0F3M6_9MAGN</name>
<dbReference type="EMBL" id="JBBNAE010000008">
    <property type="protein sequence ID" value="KAK9103325.1"/>
    <property type="molecule type" value="Genomic_DNA"/>
</dbReference>
<accession>A0AAP0F3M6</accession>
<evidence type="ECO:0000313" key="2">
    <source>
        <dbReference type="Proteomes" id="UP001417504"/>
    </source>
</evidence>
<proteinExistence type="predicted"/>
<gene>
    <name evidence="1" type="ORF">Sjap_020579</name>
</gene>
<comment type="caution">
    <text evidence="1">The sequence shown here is derived from an EMBL/GenBank/DDBJ whole genome shotgun (WGS) entry which is preliminary data.</text>
</comment>
<reference evidence="1 2" key="1">
    <citation type="submission" date="2024-01" db="EMBL/GenBank/DDBJ databases">
        <title>Genome assemblies of Stephania.</title>
        <authorList>
            <person name="Yang L."/>
        </authorList>
    </citation>
    <scope>NUCLEOTIDE SEQUENCE [LARGE SCALE GENOMIC DNA]</scope>
    <source>
        <strain evidence="1">QJT</strain>
        <tissue evidence="1">Leaf</tissue>
    </source>
</reference>
<protein>
    <submittedName>
        <fullName evidence="1">Uncharacterized protein</fullName>
    </submittedName>
</protein>
<dbReference type="AlphaFoldDB" id="A0AAP0F3M6"/>
<dbReference type="Proteomes" id="UP001417504">
    <property type="component" value="Unassembled WGS sequence"/>
</dbReference>
<keyword evidence="2" id="KW-1185">Reference proteome</keyword>